<evidence type="ECO:0000313" key="1">
    <source>
        <dbReference type="EMBL" id="QDH92755.1"/>
    </source>
</evidence>
<proteinExistence type="predicted"/>
<evidence type="ECO:0000313" key="2">
    <source>
        <dbReference type="Proteomes" id="UP000317453"/>
    </source>
</evidence>
<organism evidence="1 2">
    <name type="scientific">Microbacterium phage Sinatra</name>
    <dbReference type="NCBI Taxonomy" id="2591219"/>
    <lineage>
        <taxon>Viruses</taxon>
        <taxon>Duplodnaviria</taxon>
        <taxon>Heunggongvirae</taxon>
        <taxon>Uroviricota</taxon>
        <taxon>Caudoviricetes</taxon>
        <taxon>Kojivirus</taxon>
        <taxon>Kojivirus koji</taxon>
    </lineage>
</organism>
<dbReference type="Proteomes" id="UP000317453">
    <property type="component" value="Genome"/>
</dbReference>
<sequence>MDKALKQVKAEDLQHGQVIIDPEGNQARVIRIRRVDHQRGRLETDLGVAVVPLGQRFPVL</sequence>
<name>A0A514DGL5_9CAUD</name>
<dbReference type="EMBL" id="MK937602">
    <property type="protein sequence ID" value="QDH92755.1"/>
    <property type="molecule type" value="Genomic_DNA"/>
</dbReference>
<protein>
    <submittedName>
        <fullName evidence="1">Uncharacterized protein</fullName>
    </submittedName>
</protein>
<reference evidence="1 2" key="1">
    <citation type="submission" date="2019-05" db="EMBL/GenBank/DDBJ databases">
        <authorList>
            <person name="Stoner T.H."/>
            <person name="Aull H.G."/>
            <person name="Divens A.M."/>
            <person name="Zack K."/>
            <person name="Garlena R.A."/>
            <person name="Russell D.A."/>
            <person name="Pope W.H."/>
            <person name="Jacobs-Sera D."/>
            <person name="Hatfull G.F."/>
        </authorList>
    </citation>
    <scope>NUCLEOTIDE SEQUENCE [LARGE SCALE GENOMIC DNA]</scope>
</reference>
<gene>
    <name evidence="1" type="primary">27</name>
    <name evidence="1" type="ORF">PBI_SINATRA_27</name>
</gene>
<accession>A0A514DGL5</accession>